<gene>
    <name evidence="10" type="ORF">ANCCAN_29426</name>
</gene>
<name>A0A368EZQ7_ANCCA</name>
<reference evidence="10 11" key="1">
    <citation type="submission" date="2014-10" db="EMBL/GenBank/DDBJ databases">
        <title>Draft genome of the hookworm Ancylostoma caninum.</title>
        <authorList>
            <person name="Mitreva M."/>
        </authorList>
    </citation>
    <scope>NUCLEOTIDE SEQUENCE [LARGE SCALE GENOMIC DNA]</scope>
    <source>
        <strain evidence="10 11">Baltimore</strain>
    </source>
</reference>
<evidence type="ECO:0000256" key="6">
    <source>
        <dbReference type="ARBA" id="ARBA00022989"/>
    </source>
</evidence>
<dbReference type="OrthoDB" id="75720at2759"/>
<feature type="non-terminal residue" evidence="10">
    <location>
        <position position="66"/>
    </location>
</feature>
<evidence type="ECO:0000256" key="3">
    <source>
        <dbReference type="ARBA" id="ARBA00022448"/>
    </source>
</evidence>
<comment type="caution">
    <text evidence="10">The sequence shown here is derived from an EMBL/GenBank/DDBJ whole genome shotgun (WGS) entry which is preliminary data.</text>
</comment>
<dbReference type="InterPro" id="IPR005282">
    <property type="entry name" value="LC_transporter"/>
</dbReference>
<evidence type="ECO:0000256" key="7">
    <source>
        <dbReference type="ARBA" id="ARBA00023136"/>
    </source>
</evidence>
<evidence type="ECO:0000256" key="5">
    <source>
        <dbReference type="ARBA" id="ARBA00022737"/>
    </source>
</evidence>
<evidence type="ECO:0000256" key="8">
    <source>
        <dbReference type="ARBA" id="ARBA00048473"/>
    </source>
</evidence>
<dbReference type="Proteomes" id="UP000252519">
    <property type="component" value="Unassembled WGS sequence"/>
</dbReference>
<evidence type="ECO:0000313" key="10">
    <source>
        <dbReference type="EMBL" id="RCN24868.1"/>
    </source>
</evidence>
<evidence type="ECO:0000256" key="4">
    <source>
        <dbReference type="ARBA" id="ARBA00022692"/>
    </source>
</evidence>
<organism evidence="10 11">
    <name type="scientific">Ancylostoma caninum</name>
    <name type="common">Dog hookworm</name>
    <dbReference type="NCBI Taxonomy" id="29170"/>
    <lineage>
        <taxon>Eukaryota</taxon>
        <taxon>Metazoa</taxon>
        <taxon>Ecdysozoa</taxon>
        <taxon>Nematoda</taxon>
        <taxon>Chromadorea</taxon>
        <taxon>Rhabditida</taxon>
        <taxon>Rhabditina</taxon>
        <taxon>Rhabditomorpha</taxon>
        <taxon>Strongyloidea</taxon>
        <taxon>Ancylostomatidae</taxon>
        <taxon>Ancylostomatinae</taxon>
        <taxon>Ancylostoma</taxon>
    </lineage>
</organism>
<dbReference type="InterPro" id="IPR006603">
    <property type="entry name" value="PQ-loop_rpt"/>
</dbReference>
<accession>A0A368EZQ7</accession>
<dbReference type="PANTHER" id="PTHR13131:SF5">
    <property type="entry name" value="CYSTINOSIN"/>
    <property type="match status" value="1"/>
</dbReference>
<keyword evidence="11" id="KW-1185">Reference proteome</keyword>
<keyword evidence="5" id="KW-0677">Repeat</keyword>
<dbReference type="STRING" id="29170.A0A368EZQ7"/>
<evidence type="ECO:0000256" key="1">
    <source>
        <dbReference type="ARBA" id="ARBA00004127"/>
    </source>
</evidence>
<dbReference type="GO" id="GO:0015184">
    <property type="term" value="F:L-cystine transmembrane transporter activity"/>
    <property type="evidence" value="ECO:0007669"/>
    <property type="project" value="TreeGrafter"/>
</dbReference>
<evidence type="ECO:0000313" key="11">
    <source>
        <dbReference type="Proteomes" id="UP000252519"/>
    </source>
</evidence>
<keyword evidence="6 9" id="KW-1133">Transmembrane helix</keyword>
<comment type="catalytic activity">
    <reaction evidence="8">
        <text>L-cystine(out) + H(+)(out) = L-cystine(in) + H(+)(in)</text>
        <dbReference type="Rhea" id="RHEA:66172"/>
        <dbReference type="ChEBI" id="CHEBI:15378"/>
        <dbReference type="ChEBI" id="CHEBI:35491"/>
    </reaction>
    <physiologicalReaction direction="left-to-right" evidence="8">
        <dbReference type="Rhea" id="RHEA:66173"/>
    </physiologicalReaction>
</comment>
<protein>
    <submittedName>
        <fullName evidence="10">PQ loop repeat protein</fullName>
    </submittedName>
</protein>
<keyword evidence="3" id="KW-0813">Transport</keyword>
<comment type="similarity">
    <text evidence="2">Belongs to the cystinosin family.</text>
</comment>
<feature type="transmembrane region" description="Helical" evidence="9">
    <location>
        <begin position="38"/>
        <end position="58"/>
    </location>
</feature>
<dbReference type="GO" id="GO:0005765">
    <property type="term" value="C:lysosomal membrane"/>
    <property type="evidence" value="ECO:0007669"/>
    <property type="project" value="TreeGrafter"/>
</dbReference>
<comment type="subcellular location">
    <subcellularLocation>
        <location evidence="1">Endomembrane system</location>
        <topology evidence="1">Multi-pass membrane protein</topology>
    </subcellularLocation>
</comment>
<proteinExistence type="inferred from homology"/>
<sequence length="66" mass="8287">MYFAAWSLSFYPQIYLNFKRKRYERLTFLFRYRVEFRFLLLNVIGFSAYATYNLLMYYDPVVQVRI</sequence>
<dbReference type="PANTHER" id="PTHR13131">
    <property type="entry name" value="CYSTINOSIN"/>
    <property type="match status" value="1"/>
</dbReference>
<keyword evidence="7 9" id="KW-0472">Membrane</keyword>
<dbReference type="EMBL" id="JOJR01016026">
    <property type="protein sequence ID" value="RCN24868.1"/>
    <property type="molecule type" value="Genomic_DNA"/>
</dbReference>
<dbReference type="GO" id="GO:0012505">
    <property type="term" value="C:endomembrane system"/>
    <property type="evidence" value="ECO:0007669"/>
    <property type="project" value="UniProtKB-SubCell"/>
</dbReference>
<evidence type="ECO:0000256" key="9">
    <source>
        <dbReference type="SAM" id="Phobius"/>
    </source>
</evidence>
<dbReference type="Pfam" id="PF04193">
    <property type="entry name" value="PQ-loop"/>
    <property type="match status" value="1"/>
</dbReference>
<dbReference type="AlphaFoldDB" id="A0A368EZQ7"/>
<evidence type="ECO:0000256" key="2">
    <source>
        <dbReference type="ARBA" id="ARBA00006855"/>
    </source>
</evidence>
<keyword evidence="4 9" id="KW-0812">Transmembrane</keyword>